<gene>
    <name evidence="7" type="primary">ybeY</name>
    <name evidence="8" type="ORF">SAMN05444340_10694</name>
</gene>
<reference evidence="8 9" key="1">
    <citation type="submission" date="2016-10" db="EMBL/GenBank/DDBJ databases">
        <authorList>
            <person name="de Groot N.N."/>
        </authorList>
    </citation>
    <scope>NUCLEOTIDE SEQUENCE [LARGE SCALE GENOMIC DNA]</scope>
    <source>
        <strain evidence="8 9">DSM 26880</strain>
    </source>
</reference>
<keyword evidence="7" id="KW-0698">rRNA processing</keyword>
<protein>
    <recommendedName>
        <fullName evidence="7">Endoribonuclease YbeY</fullName>
        <ecNumber evidence="7">3.1.-.-</ecNumber>
    </recommendedName>
</protein>
<name>A0A1H3J8I8_9RHOB</name>
<dbReference type="InterPro" id="IPR023091">
    <property type="entry name" value="MetalPrtase_cat_dom_sf_prd"/>
</dbReference>
<dbReference type="Proteomes" id="UP000199286">
    <property type="component" value="Unassembled WGS sequence"/>
</dbReference>
<evidence type="ECO:0000256" key="1">
    <source>
        <dbReference type="ARBA" id="ARBA00010875"/>
    </source>
</evidence>
<dbReference type="OrthoDB" id="9807740at2"/>
<dbReference type="RefSeq" id="WP_089882705.1">
    <property type="nucleotide sequence ID" value="NZ_FNPF01000006.1"/>
</dbReference>
<evidence type="ECO:0000256" key="6">
    <source>
        <dbReference type="ARBA" id="ARBA00022833"/>
    </source>
</evidence>
<keyword evidence="2 7" id="KW-0540">Nuclease</keyword>
<dbReference type="InterPro" id="IPR002036">
    <property type="entry name" value="YbeY"/>
</dbReference>
<dbReference type="EMBL" id="FNPF01000006">
    <property type="protein sequence ID" value="SDY35738.1"/>
    <property type="molecule type" value="Genomic_DNA"/>
</dbReference>
<evidence type="ECO:0000256" key="3">
    <source>
        <dbReference type="ARBA" id="ARBA00022723"/>
    </source>
</evidence>
<dbReference type="GO" id="GO:0008270">
    <property type="term" value="F:zinc ion binding"/>
    <property type="evidence" value="ECO:0007669"/>
    <property type="project" value="UniProtKB-UniRule"/>
</dbReference>
<keyword evidence="4 7" id="KW-0255">Endonuclease</keyword>
<feature type="binding site" evidence="7">
    <location>
        <position position="139"/>
    </location>
    <ligand>
        <name>Zn(2+)</name>
        <dbReference type="ChEBI" id="CHEBI:29105"/>
        <note>catalytic</note>
    </ligand>
</feature>
<keyword evidence="5 7" id="KW-0378">Hydrolase</keyword>
<keyword evidence="7" id="KW-0963">Cytoplasm</keyword>
<dbReference type="AlphaFoldDB" id="A0A1H3J8I8"/>
<dbReference type="PANTHER" id="PTHR46986">
    <property type="entry name" value="ENDORIBONUCLEASE YBEY, CHLOROPLASTIC"/>
    <property type="match status" value="1"/>
</dbReference>
<evidence type="ECO:0000313" key="9">
    <source>
        <dbReference type="Proteomes" id="UP000199286"/>
    </source>
</evidence>
<keyword evidence="9" id="KW-1185">Reference proteome</keyword>
<dbReference type="Gene3D" id="3.40.390.30">
    <property type="entry name" value="Metalloproteases ('zincins'), catalytic domain"/>
    <property type="match status" value="1"/>
</dbReference>
<dbReference type="PANTHER" id="PTHR46986:SF1">
    <property type="entry name" value="ENDORIBONUCLEASE YBEY, CHLOROPLASTIC"/>
    <property type="match status" value="1"/>
</dbReference>
<dbReference type="GO" id="GO:0005737">
    <property type="term" value="C:cytoplasm"/>
    <property type="evidence" value="ECO:0007669"/>
    <property type="project" value="UniProtKB-SubCell"/>
</dbReference>
<evidence type="ECO:0000313" key="8">
    <source>
        <dbReference type="EMBL" id="SDY35738.1"/>
    </source>
</evidence>
<dbReference type="NCBIfam" id="TIGR00043">
    <property type="entry name" value="rRNA maturation RNase YbeY"/>
    <property type="match status" value="1"/>
</dbReference>
<feature type="binding site" evidence="7">
    <location>
        <position position="133"/>
    </location>
    <ligand>
        <name>Zn(2+)</name>
        <dbReference type="ChEBI" id="CHEBI:29105"/>
        <note>catalytic</note>
    </ligand>
</feature>
<evidence type="ECO:0000256" key="4">
    <source>
        <dbReference type="ARBA" id="ARBA00022759"/>
    </source>
</evidence>
<proteinExistence type="inferred from homology"/>
<dbReference type="GO" id="GO:0004222">
    <property type="term" value="F:metalloendopeptidase activity"/>
    <property type="evidence" value="ECO:0007669"/>
    <property type="project" value="InterPro"/>
</dbReference>
<dbReference type="GO" id="GO:0006364">
    <property type="term" value="P:rRNA processing"/>
    <property type="evidence" value="ECO:0007669"/>
    <property type="project" value="UniProtKB-UniRule"/>
</dbReference>
<accession>A0A1H3J8I8</accession>
<dbReference type="Pfam" id="PF02130">
    <property type="entry name" value="YbeY"/>
    <property type="match status" value="1"/>
</dbReference>
<dbReference type="SUPFAM" id="SSF55486">
    <property type="entry name" value="Metalloproteases ('zincins'), catalytic domain"/>
    <property type="match status" value="1"/>
</dbReference>
<organism evidence="8 9">
    <name type="scientific">Citreimonas salinaria</name>
    <dbReference type="NCBI Taxonomy" id="321339"/>
    <lineage>
        <taxon>Bacteria</taxon>
        <taxon>Pseudomonadati</taxon>
        <taxon>Pseudomonadota</taxon>
        <taxon>Alphaproteobacteria</taxon>
        <taxon>Rhodobacterales</taxon>
        <taxon>Roseobacteraceae</taxon>
        <taxon>Citreimonas</taxon>
    </lineage>
</organism>
<keyword evidence="6 7" id="KW-0862">Zinc</keyword>
<dbReference type="HAMAP" id="MF_00009">
    <property type="entry name" value="Endoribonucl_YbeY"/>
    <property type="match status" value="1"/>
</dbReference>
<dbReference type="InterPro" id="IPR020549">
    <property type="entry name" value="YbeY_CS"/>
</dbReference>
<evidence type="ECO:0000256" key="2">
    <source>
        <dbReference type="ARBA" id="ARBA00022722"/>
    </source>
</evidence>
<sequence length="171" mass="18384">MLTETIIEDERWRDADLPALAERAGQAALAHLGLDPALFEIAVLGCDDTRMAALNADFRGKPRATNVLSWPEVDLSPDIPGAVPEPPEPGTPDDPEHLGDVALAYETCTAEAQAGGTPLAAHVTHLVVHGVLHLLGYDHEDDSDAGLMERIEVETLGKLGLPDPYREREGR</sequence>
<dbReference type="PROSITE" id="PS01306">
    <property type="entry name" value="UPF0054"/>
    <property type="match status" value="1"/>
</dbReference>
<dbReference type="GO" id="GO:0004521">
    <property type="term" value="F:RNA endonuclease activity"/>
    <property type="evidence" value="ECO:0007669"/>
    <property type="project" value="UniProtKB-UniRule"/>
</dbReference>
<evidence type="ECO:0000256" key="7">
    <source>
        <dbReference type="HAMAP-Rule" id="MF_00009"/>
    </source>
</evidence>
<comment type="subcellular location">
    <subcellularLocation>
        <location evidence="7">Cytoplasm</location>
    </subcellularLocation>
</comment>
<dbReference type="EC" id="3.1.-.-" evidence="7"/>
<comment type="function">
    <text evidence="7">Single strand-specific metallo-endoribonuclease involved in late-stage 70S ribosome quality control and in maturation of the 3' terminus of the 16S rRNA.</text>
</comment>
<evidence type="ECO:0000256" key="5">
    <source>
        <dbReference type="ARBA" id="ARBA00022801"/>
    </source>
</evidence>
<feature type="binding site" evidence="7">
    <location>
        <position position="129"/>
    </location>
    <ligand>
        <name>Zn(2+)</name>
        <dbReference type="ChEBI" id="CHEBI:29105"/>
        <note>catalytic</note>
    </ligand>
</feature>
<keyword evidence="3 7" id="KW-0479">Metal-binding</keyword>
<dbReference type="STRING" id="321339.SAMN05444340_10694"/>
<comment type="similarity">
    <text evidence="1 7">Belongs to the endoribonuclease YbeY family.</text>
</comment>
<keyword evidence="7" id="KW-0690">Ribosome biogenesis</keyword>
<comment type="cofactor">
    <cofactor evidence="7">
        <name>Zn(2+)</name>
        <dbReference type="ChEBI" id="CHEBI:29105"/>
    </cofactor>
    <text evidence="7">Binds 1 zinc ion.</text>
</comment>